<dbReference type="InterPro" id="IPR035906">
    <property type="entry name" value="MetI-like_sf"/>
</dbReference>
<feature type="transmembrane region" description="Helical" evidence="7">
    <location>
        <begin position="20"/>
        <end position="43"/>
    </location>
</feature>
<keyword evidence="10" id="KW-1185">Reference proteome</keyword>
<evidence type="ECO:0000256" key="2">
    <source>
        <dbReference type="ARBA" id="ARBA00022448"/>
    </source>
</evidence>
<dbReference type="CDD" id="cd06261">
    <property type="entry name" value="TM_PBP2"/>
    <property type="match status" value="1"/>
</dbReference>
<dbReference type="NCBIfam" id="TIGR01726">
    <property type="entry name" value="HEQRo_perm_3TM"/>
    <property type="match status" value="1"/>
</dbReference>
<evidence type="ECO:0000256" key="7">
    <source>
        <dbReference type="RuleBase" id="RU363032"/>
    </source>
</evidence>
<dbReference type="PANTHER" id="PTHR30614">
    <property type="entry name" value="MEMBRANE COMPONENT OF AMINO ACID ABC TRANSPORTER"/>
    <property type="match status" value="1"/>
</dbReference>
<dbReference type="SUPFAM" id="SSF161098">
    <property type="entry name" value="MetI-like"/>
    <property type="match status" value="1"/>
</dbReference>
<keyword evidence="4 7" id="KW-0812">Transmembrane</keyword>
<proteinExistence type="inferred from homology"/>
<keyword evidence="2 7" id="KW-0813">Transport</keyword>
<dbReference type="Gene3D" id="1.10.3720.10">
    <property type="entry name" value="MetI-like"/>
    <property type="match status" value="1"/>
</dbReference>
<comment type="subcellular location">
    <subcellularLocation>
        <location evidence="1 7">Cell membrane</location>
        <topology evidence="1 7">Multi-pass membrane protein</topology>
    </subcellularLocation>
</comment>
<feature type="domain" description="ABC transmembrane type-1" evidence="8">
    <location>
        <begin position="19"/>
        <end position="208"/>
    </location>
</feature>
<evidence type="ECO:0000256" key="1">
    <source>
        <dbReference type="ARBA" id="ARBA00004651"/>
    </source>
</evidence>
<keyword evidence="3" id="KW-1003">Cell membrane</keyword>
<evidence type="ECO:0000313" key="9">
    <source>
        <dbReference type="EMBL" id="MDN4523836.1"/>
    </source>
</evidence>
<protein>
    <submittedName>
        <fullName evidence="9">Amino acid ABC transporter permease</fullName>
    </submittedName>
</protein>
<evidence type="ECO:0000256" key="5">
    <source>
        <dbReference type="ARBA" id="ARBA00022989"/>
    </source>
</evidence>
<evidence type="ECO:0000256" key="3">
    <source>
        <dbReference type="ARBA" id="ARBA00022475"/>
    </source>
</evidence>
<dbReference type="Proteomes" id="UP001172721">
    <property type="component" value="Unassembled WGS sequence"/>
</dbReference>
<evidence type="ECO:0000313" key="10">
    <source>
        <dbReference type="Proteomes" id="UP001172721"/>
    </source>
</evidence>
<dbReference type="EMBL" id="JAUHTR010000001">
    <property type="protein sequence ID" value="MDN4523836.1"/>
    <property type="molecule type" value="Genomic_DNA"/>
</dbReference>
<sequence length="237" mass="26059">MDFIGAYSLGNLLFLLKGLGTTLLVAFIAIIFSFLIGSILGILRYAKIPVLSGIVALCVEVIRNLPLLLIIFFTFFALPEVGIKLSVTMAAITALIIFESAMLSEIVRSGLNSIEKGQIEAARSSGLTYMQTMQHIILPQALRRMVPPIVSQFISLLKDTSLAVVISLPELLHNAQIVNGKNVNYVIPTFLLIAVIYFLVNYSLSLVARRLEIKERTNRKSTGKVLPAKHQAGEMMQ</sequence>
<evidence type="ECO:0000256" key="6">
    <source>
        <dbReference type="ARBA" id="ARBA00023136"/>
    </source>
</evidence>
<dbReference type="InterPro" id="IPR043429">
    <property type="entry name" value="ArtM/GltK/GlnP/TcyL/YhdX-like"/>
</dbReference>
<dbReference type="InterPro" id="IPR000515">
    <property type="entry name" value="MetI-like"/>
</dbReference>
<feature type="transmembrane region" description="Helical" evidence="7">
    <location>
        <begin position="50"/>
        <end position="75"/>
    </location>
</feature>
<dbReference type="PROSITE" id="PS50928">
    <property type="entry name" value="ABC_TM1"/>
    <property type="match status" value="1"/>
</dbReference>
<keyword evidence="5 7" id="KW-1133">Transmembrane helix</keyword>
<comment type="similarity">
    <text evidence="7">Belongs to the binding-protein-dependent transport system permease family.</text>
</comment>
<evidence type="ECO:0000256" key="4">
    <source>
        <dbReference type="ARBA" id="ARBA00022692"/>
    </source>
</evidence>
<dbReference type="InterPro" id="IPR010065">
    <property type="entry name" value="AA_ABC_transptr_permease_3TM"/>
</dbReference>
<dbReference type="RefSeq" id="WP_301164841.1">
    <property type="nucleotide sequence ID" value="NZ_JAUHTR010000001.1"/>
</dbReference>
<gene>
    <name evidence="9" type="ORF">QYB97_05085</name>
</gene>
<dbReference type="Pfam" id="PF00528">
    <property type="entry name" value="BPD_transp_1"/>
    <property type="match status" value="1"/>
</dbReference>
<keyword evidence="6 7" id="KW-0472">Membrane</keyword>
<comment type="caution">
    <text evidence="9">The sequence shown here is derived from an EMBL/GenBank/DDBJ whole genome shotgun (WGS) entry which is preliminary data.</text>
</comment>
<name>A0ABT8HST8_9BACL</name>
<feature type="transmembrane region" description="Helical" evidence="7">
    <location>
        <begin position="185"/>
        <end position="208"/>
    </location>
</feature>
<accession>A0ABT8HST8</accession>
<dbReference type="PANTHER" id="PTHR30614:SF41">
    <property type="entry name" value="INNER MEMBRANE AMINO-ACID ABC TRANSPORTER PERMEASE PROTEIN YHDY"/>
    <property type="match status" value="1"/>
</dbReference>
<evidence type="ECO:0000259" key="8">
    <source>
        <dbReference type="PROSITE" id="PS50928"/>
    </source>
</evidence>
<organism evidence="9 10">
    <name type="scientific">Fictibacillus fluitans</name>
    <dbReference type="NCBI Taxonomy" id="3058422"/>
    <lineage>
        <taxon>Bacteria</taxon>
        <taxon>Bacillati</taxon>
        <taxon>Bacillota</taxon>
        <taxon>Bacilli</taxon>
        <taxon>Bacillales</taxon>
        <taxon>Fictibacillaceae</taxon>
        <taxon>Fictibacillus</taxon>
    </lineage>
</organism>
<reference evidence="9" key="1">
    <citation type="submission" date="2023-07" db="EMBL/GenBank/DDBJ databases">
        <title>Fictibacillus sp. isolated from freshwater pond.</title>
        <authorList>
            <person name="Kirdat K."/>
            <person name="Bhat A."/>
            <person name="Mourya A."/>
            <person name="Yadav A."/>
        </authorList>
    </citation>
    <scope>NUCLEOTIDE SEQUENCE</scope>
    <source>
        <strain evidence="9">NE201</strain>
    </source>
</reference>